<evidence type="ECO:0000313" key="9">
    <source>
        <dbReference type="Proteomes" id="UP000643207"/>
    </source>
</evidence>
<evidence type="ECO:0000256" key="2">
    <source>
        <dbReference type="ARBA" id="ARBA00007656"/>
    </source>
</evidence>
<dbReference type="RefSeq" id="WP_201827061.1">
    <property type="nucleotide sequence ID" value="NZ_JAERRA010000002.1"/>
</dbReference>
<dbReference type="AlphaFoldDB" id="A0A9X1BNW0"/>
<evidence type="ECO:0000259" key="7">
    <source>
        <dbReference type="PROSITE" id="PS50198"/>
    </source>
</evidence>
<keyword evidence="9" id="KW-1185">Reference proteome</keyword>
<comment type="catalytic activity">
    <reaction evidence="1">
        <text>[protein]-peptidylproline (omega=180) = [protein]-peptidylproline (omega=0)</text>
        <dbReference type="Rhea" id="RHEA:16237"/>
        <dbReference type="Rhea" id="RHEA-COMP:10747"/>
        <dbReference type="Rhea" id="RHEA-COMP:10748"/>
        <dbReference type="ChEBI" id="CHEBI:83833"/>
        <dbReference type="ChEBI" id="CHEBI:83834"/>
        <dbReference type="EC" id="5.2.1.8"/>
    </reaction>
</comment>
<dbReference type="PANTHER" id="PTHR47245">
    <property type="entry name" value="PEPTIDYLPROLYL ISOMERASE"/>
    <property type="match status" value="1"/>
</dbReference>
<evidence type="ECO:0000256" key="4">
    <source>
        <dbReference type="ARBA" id="ARBA00023110"/>
    </source>
</evidence>
<feature type="domain" description="PpiC" evidence="7">
    <location>
        <begin position="136"/>
        <end position="227"/>
    </location>
</feature>
<accession>A0A9X1BNW0</accession>
<dbReference type="PANTHER" id="PTHR47245:SF2">
    <property type="entry name" value="PEPTIDYL-PROLYL CIS-TRANS ISOMERASE HP_0175-RELATED"/>
    <property type="match status" value="1"/>
</dbReference>
<keyword evidence="4 5" id="KW-0697">Rotamase</keyword>
<dbReference type="Pfam" id="PF13616">
    <property type="entry name" value="Rotamase_3"/>
    <property type="match status" value="1"/>
</dbReference>
<evidence type="ECO:0000256" key="5">
    <source>
        <dbReference type="PROSITE-ProRule" id="PRU00278"/>
    </source>
</evidence>
<dbReference type="Gene3D" id="3.10.50.40">
    <property type="match status" value="1"/>
</dbReference>
<feature type="signal peptide" evidence="6">
    <location>
        <begin position="1"/>
        <end position="28"/>
    </location>
</feature>
<evidence type="ECO:0000256" key="6">
    <source>
        <dbReference type="SAM" id="SignalP"/>
    </source>
</evidence>
<dbReference type="InterPro" id="IPR050245">
    <property type="entry name" value="PrsA_foldase"/>
</dbReference>
<dbReference type="InterPro" id="IPR027304">
    <property type="entry name" value="Trigger_fact/SurA_dom_sf"/>
</dbReference>
<dbReference type="Proteomes" id="UP000643207">
    <property type="component" value="Unassembled WGS sequence"/>
</dbReference>
<keyword evidence="5 8" id="KW-0413">Isomerase</keyword>
<dbReference type="EC" id="5.2.1.8" evidence="3"/>
<dbReference type="InterPro" id="IPR000297">
    <property type="entry name" value="PPIase_PpiC"/>
</dbReference>
<dbReference type="Gene3D" id="1.10.8.1040">
    <property type="match status" value="1"/>
</dbReference>
<dbReference type="GO" id="GO:0003755">
    <property type="term" value="F:peptidyl-prolyl cis-trans isomerase activity"/>
    <property type="evidence" value="ECO:0007669"/>
    <property type="project" value="UniProtKB-KW"/>
</dbReference>
<dbReference type="EMBL" id="JAERRA010000002">
    <property type="protein sequence ID" value="MBL0720542.1"/>
    <property type="molecule type" value="Genomic_DNA"/>
</dbReference>
<dbReference type="PROSITE" id="PS50198">
    <property type="entry name" value="PPIC_PPIASE_2"/>
    <property type="match status" value="1"/>
</dbReference>
<protein>
    <recommendedName>
        <fullName evidence="3">peptidylprolyl isomerase</fullName>
        <ecNumber evidence="3">5.2.1.8</ecNumber>
    </recommendedName>
</protein>
<evidence type="ECO:0000256" key="3">
    <source>
        <dbReference type="ARBA" id="ARBA00013194"/>
    </source>
</evidence>
<organism evidence="8 9">
    <name type="scientific">Aquariibacter lacus</name>
    <dbReference type="NCBI Taxonomy" id="2801332"/>
    <lineage>
        <taxon>Bacteria</taxon>
        <taxon>Pseudomonadati</taxon>
        <taxon>Pseudomonadota</taxon>
        <taxon>Betaproteobacteria</taxon>
        <taxon>Burkholderiales</taxon>
        <taxon>Sphaerotilaceae</taxon>
        <taxon>Aquariibacter</taxon>
    </lineage>
</organism>
<reference evidence="8 9" key="1">
    <citation type="submission" date="2021-01" db="EMBL/GenBank/DDBJ databases">
        <title>Piscinibacter sp. Jin2 Genome sequencing and assembly.</title>
        <authorList>
            <person name="Kim I."/>
        </authorList>
    </citation>
    <scope>NUCLEOTIDE SEQUENCE [LARGE SCALE GENOMIC DNA]</scope>
    <source>
        <strain evidence="8 9">Jin2</strain>
    </source>
</reference>
<feature type="chain" id="PRO_5040739885" description="peptidylprolyl isomerase" evidence="6">
    <location>
        <begin position="29"/>
        <end position="277"/>
    </location>
</feature>
<name>A0A9X1BNW0_9BURK</name>
<proteinExistence type="inferred from homology"/>
<dbReference type="SUPFAM" id="SSF109998">
    <property type="entry name" value="Triger factor/SurA peptide-binding domain-like"/>
    <property type="match status" value="1"/>
</dbReference>
<gene>
    <name evidence="8" type="ORF">JI742_11660</name>
</gene>
<evidence type="ECO:0000313" key="8">
    <source>
        <dbReference type="EMBL" id="MBL0720542.1"/>
    </source>
</evidence>
<sequence>MNTSSLPIRLAALSSLSLALLAPLAVQAQNLAIVNGKPVPKARVESLMTQVLRSGQQQRTPELEQQVRDEAVLREILSQEAERRGLVQSPVYKEQMELARQSILIRELITDFQKKSPVSDAEVLAEYNKAKAQAGDKEYHARHILVDSEEEAKALIAKIKGGTPFVEAAKASSKDSGSAPQGGDLGWATPSSFVPEFGKAMAALQKGQMTETPVQSSFGWHIIQLDETRDAQLPAIEEVKPQIVQQLTQQKLAQFREDLRLKAKTDYKFGPAPAPAQ</sequence>
<comment type="caution">
    <text evidence="8">The sequence shown here is derived from an EMBL/GenBank/DDBJ whole genome shotgun (WGS) entry which is preliminary data.</text>
</comment>
<comment type="similarity">
    <text evidence="2">Belongs to the PpiC/parvulin rotamase family.</text>
</comment>
<keyword evidence="6" id="KW-0732">Signal</keyword>
<dbReference type="SUPFAM" id="SSF54534">
    <property type="entry name" value="FKBP-like"/>
    <property type="match status" value="1"/>
</dbReference>
<evidence type="ECO:0000256" key="1">
    <source>
        <dbReference type="ARBA" id="ARBA00000971"/>
    </source>
</evidence>
<dbReference type="InterPro" id="IPR046357">
    <property type="entry name" value="PPIase_dom_sf"/>
</dbReference>